<dbReference type="CDD" id="cd18186">
    <property type="entry name" value="BTB_POZ_ZBTB_KLHL-like"/>
    <property type="match status" value="1"/>
</dbReference>
<comment type="caution">
    <text evidence="3">The sequence shown here is derived from an EMBL/GenBank/DDBJ whole genome shotgun (WGS) entry which is preliminary data.</text>
</comment>
<dbReference type="SUPFAM" id="SSF54695">
    <property type="entry name" value="POZ domain"/>
    <property type="match status" value="1"/>
</dbReference>
<organism evidence="3 4">
    <name type="scientific">Aureobasidium melanogenum</name>
    <name type="common">Aureobasidium pullulans var. melanogenum</name>
    <dbReference type="NCBI Taxonomy" id="46634"/>
    <lineage>
        <taxon>Eukaryota</taxon>
        <taxon>Fungi</taxon>
        <taxon>Dikarya</taxon>
        <taxon>Ascomycota</taxon>
        <taxon>Pezizomycotina</taxon>
        <taxon>Dothideomycetes</taxon>
        <taxon>Dothideomycetidae</taxon>
        <taxon>Dothideales</taxon>
        <taxon>Saccotheciaceae</taxon>
        <taxon>Aureobasidium</taxon>
    </lineage>
</organism>
<accession>A0A9P8EQ40</accession>
<feature type="compositionally biased region" description="Polar residues" evidence="1">
    <location>
        <begin position="248"/>
        <end position="258"/>
    </location>
</feature>
<dbReference type="Gene3D" id="3.30.710.10">
    <property type="entry name" value="Potassium Channel Kv1.1, Chain A"/>
    <property type="match status" value="1"/>
</dbReference>
<proteinExistence type="predicted"/>
<dbReference type="InterPro" id="IPR000210">
    <property type="entry name" value="BTB/POZ_dom"/>
</dbReference>
<dbReference type="EMBL" id="JAHFXF010000106">
    <property type="protein sequence ID" value="KAG9696296.1"/>
    <property type="molecule type" value="Genomic_DNA"/>
</dbReference>
<feature type="domain" description="BTB" evidence="2">
    <location>
        <begin position="51"/>
        <end position="100"/>
    </location>
</feature>
<dbReference type="OrthoDB" id="194443at2759"/>
<dbReference type="AlphaFoldDB" id="A0A9P8EQ40"/>
<sequence length="258" mass="29134">MPPSPSITQSAGIWKMEKVTQILSSTTDLIQLRPSDEDETKNSGDPFQAMVHKDLLCFFSTYYRAALQGGFLEASNKSVVLDLKTADCQYLVGWLYSGRLPDVSRNQLFGLYVFADKTDVLALRRAIMTRIVTSENQMLPAFSQAAVALNSLPSSSPLYRYLLDTYTHHWLSKYPTSEDMLPNGFLVDWIKRAADRTCKISEEPCSKYPCCEENSCNYHEHESVEEWTYTCGASKDSSAKRRDHSRLVNKTNPKTNGA</sequence>
<name>A0A9P8EQ40_AURME</name>
<dbReference type="InterPro" id="IPR011333">
    <property type="entry name" value="SKP1/BTB/POZ_sf"/>
</dbReference>
<protein>
    <recommendedName>
        <fullName evidence="2">BTB domain-containing protein</fullName>
    </recommendedName>
</protein>
<reference evidence="3" key="1">
    <citation type="journal article" date="2021" name="J Fungi (Basel)">
        <title>Virulence traits and population genomics of the black yeast Aureobasidium melanogenum.</title>
        <authorList>
            <person name="Cernosa A."/>
            <person name="Sun X."/>
            <person name="Gostincar C."/>
            <person name="Fang C."/>
            <person name="Gunde-Cimerman N."/>
            <person name="Song Z."/>
        </authorList>
    </citation>
    <scope>NUCLEOTIDE SEQUENCE</scope>
    <source>
        <strain evidence="3">EXF-9911</strain>
    </source>
</reference>
<reference evidence="3" key="2">
    <citation type="submission" date="2021-08" db="EMBL/GenBank/DDBJ databases">
        <authorList>
            <person name="Gostincar C."/>
            <person name="Sun X."/>
            <person name="Song Z."/>
            <person name="Gunde-Cimerman N."/>
        </authorList>
    </citation>
    <scope>NUCLEOTIDE SEQUENCE</scope>
    <source>
        <strain evidence="3">EXF-9911</strain>
    </source>
</reference>
<gene>
    <name evidence="3" type="ORF">KCU76_g3845</name>
</gene>
<feature type="non-terminal residue" evidence="3">
    <location>
        <position position="258"/>
    </location>
</feature>
<evidence type="ECO:0000256" key="1">
    <source>
        <dbReference type="SAM" id="MobiDB-lite"/>
    </source>
</evidence>
<evidence type="ECO:0000313" key="3">
    <source>
        <dbReference type="EMBL" id="KAG9696296.1"/>
    </source>
</evidence>
<dbReference type="Proteomes" id="UP000779574">
    <property type="component" value="Unassembled WGS sequence"/>
</dbReference>
<dbReference type="PROSITE" id="PS50097">
    <property type="entry name" value="BTB"/>
    <property type="match status" value="1"/>
</dbReference>
<feature type="region of interest" description="Disordered" evidence="1">
    <location>
        <begin position="235"/>
        <end position="258"/>
    </location>
</feature>
<evidence type="ECO:0000313" key="4">
    <source>
        <dbReference type="Proteomes" id="UP000779574"/>
    </source>
</evidence>
<evidence type="ECO:0000259" key="2">
    <source>
        <dbReference type="PROSITE" id="PS50097"/>
    </source>
</evidence>